<dbReference type="GeneID" id="85449377"/>
<gene>
    <name evidence="1" type="ORF">LY79DRAFT_81607</name>
</gene>
<evidence type="ECO:0000313" key="2">
    <source>
        <dbReference type="Proteomes" id="UP001230504"/>
    </source>
</evidence>
<comment type="caution">
    <text evidence="1">The sequence shown here is derived from an EMBL/GenBank/DDBJ whole genome shotgun (WGS) entry which is preliminary data.</text>
</comment>
<accession>A0AAD8V8C9</accession>
<dbReference type="AlphaFoldDB" id="A0AAD8V8C9"/>
<evidence type="ECO:0000313" key="1">
    <source>
        <dbReference type="EMBL" id="KAK1596148.1"/>
    </source>
</evidence>
<organism evidence="1 2">
    <name type="scientific">Colletotrichum navitas</name>
    <dbReference type="NCBI Taxonomy" id="681940"/>
    <lineage>
        <taxon>Eukaryota</taxon>
        <taxon>Fungi</taxon>
        <taxon>Dikarya</taxon>
        <taxon>Ascomycota</taxon>
        <taxon>Pezizomycotina</taxon>
        <taxon>Sordariomycetes</taxon>
        <taxon>Hypocreomycetidae</taxon>
        <taxon>Glomerellales</taxon>
        <taxon>Glomerellaceae</taxon>
        <taxon>Colletotrichum</taxon>
        <taxon>Colletotrichum graminicola species complex</taxon>
    </lineage>
</organism>
<sequence length="77" mass="8754">MLPKPVFDPTVRPVVSLHRLGRQPSLSGVGWQSRDDGSDETVTTLVGLNQPDRAQFCRFVLFPLVFRWPRQKSQCSD</sequence>
<proteinExistence type="predicted"/>
<protein>
    <submittedName>
        <fullName evidence="1">Uncharacterized protein</fullName>
    </submittedName>
</protein>
<name>A0AAD8V8C9_9PEZI</name>
<reference evidence="1" key="1">
    <citation type="submission" date="2021-06" db="EMBL/GenBank/DDBJ databases">
        <title>Comparative genomics, transcriptomics and evolutionary studies reveal genomic signatures of adaptation to plant cell wall in hemibiotrophic fungi.</title>
        <authorList>
            <consortium name="DOE Joint Genome Institute"/>
            <person name="Baroncelli R."/>
            <person name="Diaz J.F."/>
            <person name="Benocci T."/>
            <person name="Peng M."/>
            <person name="Battaglia E."/>
            <person name="Haridas S."/>
            <person name="Andreopoulos W."/>
            <person name="Labutti K."/>
            <person name="Pangilinan J."/>
            <person name="Floch G.L."/>
            <person name="Makela M.R."/>
            <person name="Henrissat B."/>
            <person name="Grigoriev I.V."/>
            <person name="Crouch J.A."/>
            <person name="De Vries R.P."/>
            <person name="Sukno S.A."/>
            <person name="Thon M.R."/>
        </authorList>
    </citation>
    <scope>NUCLEOTIDE SEQUENCE</scope>
    <source>
        <strain evidence="1">CBS 125086</strain>
    </source>
</reference>
<dbReference type="RefSeq" id="XP_060417067.1">
    <property type="nucleotide sequence ID" value="XM_060565137.1"/>
</dbReference>
<keyword evidence="2" id="KW-1185">Reference proteome</keyword>
<dbReference type="Proteomes" id="UP001230504">
    <property type="component" value="Unassembled WGS sequence"/>
</dbReference>
<dbReference type="EMBL" id="JAHLJV010000013">
    <property type="protein sequence ID" value="KAK1596148.1"/>
    <property type="molecule type" value="Genomic_DNA"/>
</dbReference>